<name>A0AA35WL26_GEOBA</name>
<keyword evidence="6" id="KW-0342">GTP-binding</keyword>
<dbReference type="CDD" id="cd06223">
    <property type="entry name" value="PRTases_typeI"/>
    <property type="match status" value="1"/>
</dbReference>
<keyword evidence="10" id="KW-0328">Glycosyltransferase</keyword>
<dbReference type="FunFam" id="3.40.50.2020:FF:000026">
    <property type="entry name" value="Uracil phosphoribosyltransferase homolog"/>
    <property type="match status" value="1"/>
</dbReference>
<dbReference type="Pfam" id="PF14681">
    <property type="entry name" value="UPRTase"/>
    <property type="match status" value="1"/>
</dbReference>
<evidence type="ECO:0000256" key="7">
    <source>
        <dbReference type="ARBA" id="ARBA00023242"/>
    </source>
</evidence>
<dbReference type="AlphaFoldDB" id="A0AA35WL26"/>
<gene>
    <name evidence="10" type="ORF">GBAR_LOCUS10729</name>
</gene>
<dbReference type="GO" id="GO:0005737">
    <property type="term" value="C:cytoplasm"/>
    <property type="evidence" value="ECO:0007669"/>
    <property type="project" value="UniProtKB-SubCell"/>
</dbReference>
<dbReference type="GO" id="GO:0005525">
    <property type="term" value="F:GTP binding"/>
    <property type="evidence" value="ECO:0007669"/>
    <property type="project" value="UniProtKB-KW"/>
</dbReference>
<evidence type="ECO:0000256" key="5">
    <source>
        <dbReference type="ARBA" id="ARBA00022741"/>
    </source>
</evidence>
<feature type="domain" description="Phosphoribosyltransferase" evidence="9">
    <location>
        <begin position="71"/>
        <end position="247"/>
    </location>
</feature>
<dbReference type="EMBL" id="CASHTH010001654">
    <property type="protein sequence ID" value="CAI8017757.1"/>
    <property type="molecule type" value="Genomic_DNA"/>
</dbReference>
<comment type="similarity">
    <text evidence="3">Belongs to the UPRTase family.</text>
</comment>
<dbReference type="SUPFAM" id="SSF53271">
    <property type="entry name" value="PRTase-like"/>
    <property type="match status" value="1"/>
</dbReference>
<protein>
    <recommendedName>
        <fullName evidence="8">Uracil phosphoribosyltransferase homolog</fullName>
    </recommendedName>
</protein>
<evidence type="ECO:0000256" key="8">
    <source>
        <dbReference type="ARBA" id="ARBA00044193"/>
    </source>
</evidence>
<keyword evidence="5" id="KW-0547">Nucleotide-binding</keyword>
<proteinExistence type="inferred from homology"/>
<comment type="caution">
    <text evidence="10">The sequence shown here is derived from an EMBL/GenBank/DDBJ whole genome shotgun (WGS) entry which is preliminary data.</text>
</comment>
<evidence type="ECO:0000313" key="10">
    <source>
        <dbReference type="EMBL" id="CAI8017757.1"/>
    </source>
</evidence>
<dbReference type="GO" id="GO:0016757">
    <property type="term" value="F:glycosyltransferase activity"/>
    <property type="evidence" value="ECO:0007669"/>
    <property type="project" value="UniProtKB-KW"/>
</dbReference>
<sequence length="262" mass="29381">MWGNPPAVLRVCPCGRSMSNSSDTSSPVVSSHVSLCDEGEDGAAEDDGSWAKNGAGDAMLEQLKVLEPSDRVRELQTILRDSTTSRGDFIFYADRLIRVMVEEGLNCLPSYKRTVITPTGHEYEGEWFEKWNCAVSILRSGEAMEKGLRECCRSMRIGKILIRRDQDTKLPRVYYAKFPPQVDKRQILLLHPVLESGATAKEALNILKEHGVREEKIHIISLFATPRGVHKLLKDYPKITILTSEVHPCSPSHFGMTYFGSD</sequence>
<dbReference type="InterPro" id="IPR029057">
    <property type="entry name" value="PRTase-like"/>
</dbReference>
<evidence type="ECO:0000256" key="3">
    <source>
        <dbReference type="ARBA" id="ARBA00009516"/>
    </source>
</evidence>
<accession>A0AA35WL26</accession>
<keyword evidence="4" id="KW-0963">Cytoplasm</keyword>
<evidence type="ECO:0000256" key="6">
    <source>
        <dbReference type="ARBA" id="ARBA00023134"/>
    </source>
</evidence>
<dbReference type="GO" id="GO:0005634">
    <property type="term" value="C:nucleus"/>
    <property type="evidence" value="ECO:0007669"/>
    <property type="project" value="UniProtKB-SubCell"/>
</dbReference>
<reference evidence="10" key="1">
    <citation type="submission" date="2023-03" db="EMBL/GenBank/DDBJ databases">
        <authorList>
            <person name="Steffen K."/>
            <person name="Cardenas P."/>
        </authorList>
    </citation>
    <scope>NUCLEOTIDE SEQUENCE</scope>
</reference>
<keyword evidence="10" id="KW-0808">Transferase</keyword>
<evidence type="ECO:0000256" key="2">
    <source>
        <dbReference type="ARBA" id="ARBA00004496"/>
    </source>
</evidence>
<keyword evidence="11" id="KW-1185">Reference proteome</keyword>
<comment type="subcellular location">
    <subcellularLocation>
        <location evidence="2">Cytoplasm</location>
    </subcellularLocation>
    <subcellularLocation>
        <location evidence="1">Nucleus</location>
    </subcellularLocation>
</comment>
<keyword evidence="7" id="KW-0539">Nucleus</keyword>
<evidence type="ECO:0000256" key="1">
    <source>
        <dbReference type="ARBA" id="ARBA00004123"/>
    </source>
</evidence>
<evidence type="ECO:0000256" key="4">
    <source>
        <dbReference type="ARBA" id="ARBA00022490"/>
    </source>
</evidence>
<evidence type="ECO:0000313" key="11">
    <source>
        <dbReference type="Proteomes" id="UP001174909"/>
    </source>
</evidence>
<dbReference type="Gene3D" id="3.40.50.2020">
    <property type="match status" value="1"/>
</dbReference>
<organism evidence="10 11">
    <name type="scientific">Geodia barretti</name>
    <name type="common">Barrett's horny sponge</name>
    <dbReference type="NCBI Taxonomy" id="519541"/>
    <lineage>
        <taxon>Eukaryota</taxon>
        <taxon>Metazoa</taxon>
        <taxon>Porifera</taxon>
        <taxon>Demospongiae</taxon>
        <taxon>Heteroscleromorpha</taxon>
        <taxon>Tetractinellida</taxon>
        <taxon>Astrophorina</taxon>
        <taxon>Geodiidae</taxon>
        <taxon>Geodia</taxon>
    </lineage>
</organism>
<evidence type="ECO:0000259" key="9">
    <source>
        <dbReference type="Pfam" id="PF14681"/>
    </source>
</evidence>
<dbReference type="Proteomes" id="UP001174909">
    <property type="component" value="Unassembled WGS sequence"/>
</dbReference>
<dbReference type="InterPro" id="IPR000836">
    <property type="entry name" value="PRTase_dom"/>
</dbReference>